<gene>
    <name evidence="2" type="ORF">JCGZ_21808</name>
</gene>
<dbReference type="PANTHER" id="PTHR33592:SF19">
    <property type="match status" value="1"/>
</dbReference>
<dbReference type="OrthoDB" id="833235at2759"/>
<reference evidence="2 3" key="1">
    <citation type="journal article" date="2014" name="PLoS ONE">
        <title>Global Analysis of Gene Expression Profiles in Physic Nut (Jatropha curcas L.) Seedlings Exposed to Salt Stress.</title>
        <authorList>
            <person name="Zhang L."/>
            <person name="Zhang C."/>
            <person name="Wu P."/>
            <person name="Chen Y."/>
            <person name="Li M."/>
            <person name="Jiang H."/>
            <person name="Wu G."/>
        </authorList>
    </citation>
    <scope>NUCLEOTIDE SEQUENCE [LARGE SCALE GENOMIC DNA]</scope>
    <source>
        <strain evidence="3">cv. GZQX0401</strain>
        <tissue evidence="2">Young leaves</tissue>
    </source>
</reference>
<protein>
    <submittedName>
        <fullName evidence="2">Uncharacterized protein</fullName>
    </submittedName>
</protein>
<organism evidence="2 3">
    <name type="scientific">Jatropha curcas</name>
    <name type="common">Barbados nut</name>
    <dbReference type="NCBI Taxonomy" id="180498"/>
    <lineage>
        <taxon>Eukaryota</taxon>
        <taxon>Viridiplantae</taxon>
        <taxon>Streptophyta</taxon>
        <taxon>Embryophyta</taxon>
        <taxon>Tracheophyta</taxon>
        <taxon>Spermatophyta</taxon>
        <taxon>Magnoliopsida</taxon>
        <taxon>eudicotyledons</taxon>
        <taxon>Gunneridae</taxon>
        <taxon>Pentapetalae</taxon>
        <taxon>rosids</taxon>
        <taxon>fabids</taxon>
        <taxon>Malpighiales</taxon>
        <taxon>Euphorbiaceae</taxon>
        <taxon>Crotonoideae</taxon>
        <taxon>Jatropheae</taxon>
        <taxon>Jatropha</taxon>
    </lineage>
</organism>
<dbReference type="PANTHER" id="PTHR33592">
    <property type="entry name" value="TRANSMEMBRANE PROTEIN"/>
    <property type="match status" value="1"/>
</dbReference>
<evidence type="ECO:0000313" key="3">
    <source>
        <dbReference type="Proteomes" id="UP000027138"/>
    </source>
</evidence>
<name>A0A067JC12_JATCU</name>
<dbReference type="AlphaFoldDB" id="A0A067JC12"/>
<feature type="region of interest" description="Disordered" evidence="1">
    <location>
        <begin position="70"/>
        <end position="91"/>
    </location>
</feature>
<evidence type="ECO:0000256" key="1">
    <source>
        <dbReference type="SAM" id="MobiDB-lite"/>
    </source>
</evidence>
<evidence type="ECO:0000313" key="2">
    <source>
        <dbReference type="EMBL" id="KDP21337.1"/>
    </source>
</evidence>
<dbReference type="Proteomes" id="UP000027138">
    <property type="component" value="Unassembled WGS sequence"/>
</dbReference>
<keyword evidence="3" id="KW-1185">Reference proteome</keyword>
<feature type="region of interest" description="Disordered" evidence="1">
    <location>
        <begin position="36"/>
        <end position="55"/>
    </location>
</feature>
<dbReference type="EMBL" id="KK915662">
    <property type="protein sequence ID" value="KDP21337.1"/>
    <property type="molecule type" value="Genomic_DNA"/>
</dbReference>
<sequence length="91" mass="9856">MQAHEAIRVPSFQPEKEKEEEVLVTVKNVLQLESLERGPVPPSGPSGCTYGANSNGPPCVNNKKYAGRAMAPPRRDGYRPVAPATVSVNRK</sequence>
<accession>A0A067JC12</accession>
<proteinExistence type="predicted"/>
<dbReference type="STRING" id="180498.A0A067JC12"/>